<dbReference type="SMART" id="SM00342">
    <property type="entry name" value="HTH_ARAC"/>
    <property type="match status" value="1"/>
</dbReference>
<keyword evidence="6" id="KW-1185">Reference proteome</keyword>
<organism evidence="5 6">
    <name type="scientific">Chlorobium luteolum (strain DSM 273 / BCRC 81028 / 2530)</name>
    <name type="common">Pelodictyon luteolum</name>
    <dbReference type="NCBI Taxonomy" id="319225"/>
    <lineage>
        <taxon>Bacteria</taxon>
        <taxon>Pseudomonadati</taxon>
        <taxon>Chlorobiota</taxon>
        <taxon>Chlorobiia</taxon>
        <taxon>Chlorobiales</taxon>
        <taxon>Chlorobiaceae</taxon>
        <taxon>Chlorobium/Pelodictyon group</taxon>
        <taxon>Pelodictyon</taxon>
    </lineage>
</organism>
<evidence type="ECO:0000259" key="4">
    <source>
        <dbReference type="PROSITE" id="PS01124"/>
    </source>
</evidence>
<feature type="domain" description="HTH araC/xylS-type" evidence="4">
    <location>
        <begin position="191"/>
        <end position="289"/>
    </location>
</feature>
<dbReference type="PROSITE" id="PS01124">
    <property type="entry name" value="HTH_ARAC_FAMILY_2"/>
    <property type="match status" value="1"/>
</dbReference>
<dbReference type="Proteomes" id="UP000002709">
    <property type="component" value="Chromosome"/>
</dbReference>
<dbReference type="InterPro" id="IPR037923">
    <property type="entry name" value="HTH-like"/>
</dbReference>
<dbReference type="GO" id="GO:0043565">
    <property type="term" value="F:sequence-specific DNA binding"/>
    <property type="evidence" value="ECO:0007669"/>
    <property type="project" value="InterPro"/>
</dbReference>
<dbReference type="EMBL" id="CP000096">
    <property type="protein sequence ID" value="ABB23676.1"/>
    <property type="molecule type" value="Genomic_DNA"/>
</dbReference>
<dbReference type="OrthoDB" id="9793451at2"/>
<name>Q3B4Q5_CHLL3</name>
<dbReference type="Gene3D" id="1.10.10.60">
    <property type="entry name" value="Homeodomain-like"/>
    <property type="match status" value="1"/>
</dbReference>
<evidence type="ECO:0000313" key="6">
    <source>
        <dbReference type="Proteomes" id="UP000002709"/>
    </source>
</evidence>
<keyword evidence="3" id="KW-0804">Transcription</keyword>
<dbReference type="PANTHER" id="PTHR43280:SF32">
    <property type="entry name" value="TRANSCRIPTIONAL REGULATORY PROTEIN"/>
    <property type="match status" value="1"/>
</dbReference>
<evidence type="ECO:0000256" key="2">
    <source>
        <dbReference type="ARBA" id="ARBA00023125"/>
    </source>
</evidence>
<dbReference type="PANTHER" id="PTHR43280">
    <property type="entry name" value="ARAC-FAMILY TRANSCRIPTIONAL REGULATOR"/>
    <property type="match status" value="1"/>
</dbReference>
<dbReference type="PRINTS" id="PR00032">
    <property type="entry name" value="HTHARAC"/>
</dbReference>
<protein>
    <submittedName>
        <fullName evidence="5">Transcriptional regulator, AraC family</fullName>
    </submittedName>
</protein>
<dbReference type="AlphaFoldDB" id="Q3B4Q5"/>
<sequence>MFTALDALTNLFNSGSALKRDHDIPVSRLENSFFEIVRLSDLDASMKRPNHRHDFFKILWFTSSSDAAHFIDFESYPAESGLIYLIAPGQVHAYEGLSGSGYAIVFSLDLFSSIQNPRLRLMFNPFMNRGIPSGSDEAGVLRQLAELMVLESGGKKDFFILLSYVEAFLRHIARMHSEASFVLTKAGERMGKLFALVDGSFRSERRSDFYASALGITPKRLNEILNERFGTTLTRILHRRLILEAKREVAYGRKSFKEIAFELGFSDQAYFSRFFKAQAGMMPADFRRTMASGPGGAMPKDAGGS</sequence>
<dbReference type="InterPro" id="IPR020449">
    <property type="entry name" value="Tscrpt_reg_AraC-type_HTH"/>
</dbReference>
<reference evidence="6" key="1">
    <citation type="submission" date="2005-08" db="EMBL/GenBank/DDBJ databases">
        <title>Complete sequence of Pelodictyon luteolum DSM 273.</title>
        <authorList>
            <consortium name="US DOE Joint Genome Institute"/>
            <person name="Copeland A."/>
            <person name="Lucas S."/>
            <person name="Lapidus A."/>
            <person name="Barry K."/>
            <person name="Detter J.C."/>
            <person name="Glavina T."/>
            <person name="Hammon N."/>
            <person name="Israni S."/>
            <person name="Pitluck S."/>
            <person name="Bryant D."/>
            <person name="Schmutz J."/>
            <person name="Larimer F."/>
            <person name="Land M."/>
            <person name="Kyrpides N."/>
            <person name="Ivanova N."/>
            <person name="Richardson P."/>
        </authorList>
    </citation>
    <scope>NUCLEOTIDE SEQUENCE [LARGE SCALE GENOMIC DNA]</scope>
    <source>
        <strain evidence="6">DSM 273 / BCRC 81028 / 2530</strain>
    </source>
</reference>
<evidence type="ECO:0000313" key="5">
    <source>
        <dbReference type="EMBL" id="ABB23676.1"/>
    </source>
</evidence>
<keyword evidence="1" id="KW-0805">Transcription regulation</keyword>
<dbReference type="InterPro" id="IPR018060">
    <property type="entry name" value="HTH_AraC"/>
</dbReference>
<dbReference type="GO" id="GO:0003700">
    <property type="term" value="F:DNA-binding transcription factor activity"/>
    <property type="evidence" value="ECO:0007669"/>
    <property type="project" value="InterPro"/>
</dbReference>
<dbReference type="KEGG" id="plt:Plut_0805"/>
<evidence type="ECO:0000256" key="1">
    <source>
        <dbReference type="ARBA" id="ARBA00023015"/>
    </source>
</evidence>
<dbReference type="STRING" id="319225.Plut_0805"/>
<dbReference type="eggNOG" id="COG2207">
    <property type="taxonomic scope" value="Bacteria"/>
</dbReference>
<dbReference type="SUPFAM" id="SSF51215">
    <property type="entry name" value="Regulatory protein AraC"/>
    <property type="match status" value="1"/>
</dbReference>
<dbReference type="SUPFAM" id="SSF46689">
    <property type="entry name" value="Homeodomain-like"/>
    <property type="match status" value="1"/>
</dbReference>
<evidence type="ECO:0000256" key="3">
    <source>
        <dbReference type="ARBA" id="ARBA00023163"/>
    </source>
</evidence>
<dbReference type="Pfam" id="PF12833">
    <property type="entry name" value="HTH_18"/>
    <property type="match status" value="1"/>
</dbReference>
<accession>Q3B4Q5</accession>
<dbReference type="RefSeq" id="WP_011357550.1">
    <property type="nucleotide sequence ID" value="NC_007512.1"/>
</dbReference>
<keyword evidence="2" id="KW-0238">DNA-binding</keyword>
<gene>
    <name evidence="5" type="ordered locus">Plut_0805</name>
</gene>
<dbReference type="InterPro" id="IPR009057">
    <property type="entry name" value="Homeodomain-like_sf"/>
</dbReference>
<proteinExistence type="predicted"/>
<dbReference type="HOGENOM" id="CLU_000445_88_2_10"/>